<evidence type="ECO:0000313" key="2">
    <source>
        <dbReference type="Proteomes" id="UP001649230"/>
    </source>
</evidence>
<dbReference type="EMBL" id="CP090978">
    <property type="protein sequence ID" value="UJF35686.1"/>
    <property type="molecule type" value="Genomic_DNA"/>
</dbReference>
<sequence length="67" mass="7995">MDWQKIRLTISLTGGEDHHDVSNIDISLPFRHYNRIFNLSSEIFLGFRNHHVLYVRIDLYDHLFPGN</sequence>
<gene>
    <name evidence="1" type="ORF">L0M14_11700</name>
</gene>
<proteinExistence type="predicted"/>
<organism evidence="1 2">
    <name type="scientific">Paenibacillus hexagrammi</name>
    <dbReference type="NCBI Taxonomy" id="2908839"/>
    <lineage>
        <taxon>Bacteria</taxon>
        <taxon>Bacillati</taxon>
        <taxon>Bacillota</taxon>
        <taxon>Bacilli</taxon>
        <taxon>Bacillales</taxon>
        <taxon>Paenibacillaceae</taxon>
        <taxon>Paenibacillus</taxon>
    </lineage>
</organism>
<dbReference type="Proteomes" id="UP001649230">
    <property type="component" value="Chromosome"/>
</dbReference>
<keyword evidence="2" id="KW-1185">Reference proteome</keyword>
<evidence type="ECO:0000313" key="1">
    <source>
        <dbReference type="EMBL" id="UJF35686.1"/>
    </source>
</evidence>
<accession>A0ABY3SRQ4</accession>
<name>A0ABY3SRQ4_9BACL</name>
<protein>
    <submittedName>
        <fullName evidence="1">Uncharacterized protein</fullName>
    </submittedName>
</protein>
<reference evidence="1 2" key="1">
    <citation type="journal article" date="2024" name="Int. J. Syst. Evol. Microbiol.">
        <title>Paenibacillus hexagrammi sp. nov., a novel bacterium isolated from the gut content of Hexagrammos agrammus.</title>
        <authorList>
            <person name="Jung H.K."/>
            <person name="Kim D.G."/>
            <person name="Zin H."/>
            <person name="Park J."/>
            <person name="Jung H."/>
            <person name="Kim Y.O."/>
            <person name="Kong H.J."/>
            <person name="Kim J.W."/>
            <person name="Kim Y.S."/>
        </authorList>
    </citation>
    <scope>NUCLEOTIDE SEQUENCE [LARGE SCALE GENOMIC DNA]</scope>
    <source>
        <strain evidence="1 2">YPD9-1</strain>
    </source>
</reference>
<dbReference type="RefSeq" id="WP_235122247.1">
    <property type="nucleotide sequence ID" value="NZ_CP090978.1"/>
</dbReference>